<sequence>MKKVILTLLLLLIGTGILLIPVQSGFLLTEEGGRPLYFLPNDKKQISIGWRHSVELTPWEETYHVLNSGEFVLESTTFKSYGAGTPDMDGVVEVLSNGYIRLTEIERTIPYYSLFYLPISHYYIEVSGKKYSLSDFVPENQIVQIHYESLLLYEWIYLKFIERGRESDE</sequence>
<organism evidence="1 2">
    <name type="scientific">Jeotgalibacillus marinus</name>
    <dbReference type="NCBI Taxonomy" id="86667"/>
    <lineage>
        <taxon>Bacteria</taxon>
        <taxon>Bacillati</taxon>
        <taxon>Bacillota</taxon>
        <taxon>Bacilli</taxon>
        <taxon>Bacillales</taxon>
        <taxon>Caryophanaceae</taxon>
        <taxon>Jeotgalibacillus</taxon>
    </lineage>
</organism>
<evidence type="ECO:0000313" key="2">
    <source>
        <dbReference type="Proteomes" id="UP001556040"/>
    </source>
</evidence>
<protein>
    <submittedName>
        <fullName evidence="1">DUF1850 domain-containing protein</fullName>
    </submittedName>
</protein>
<dbReference type="Pfam" id="PF08905">
    <property type="entry name" value="DUF1850"/>
    <property type="match status" value="1"/>
</dbReference>
<dbReference type="RefSeq" id="WP_367777535.1">
    <property type="nucleotide sequence ID" value="NZ_JBFMIA010000001.1"/>
</dbReference>
<proteinExistence type="predicted"/>
<reference evidence="1 2" key="1">
    <citation type="journal article" date="1979" name="Int. J. Syst. Evol. Microbiol.">
        <title>Bacillus globisporus subsp. marinus subsp. nov.</title>
        <authorList>
            <person name="Liu H."/>
        </authorList>
    </citation>
    <scope>NUCLEOTIDE SEQUENCE [LARGE SCALE GENOMIC DNA]</scope>
    <source>
        <strain evidence="1 2">DSM 1297</strain>
    </source>
</reference>
<comment type="caution">
    <text evidence="1">The sequence shown here is derived from an EMBL/GenBank/DDBJ whole genome shotgun (WGS) entry which is preliminary data.</text>
</comment>
<keyword evidence="2" id="KW-1185">Reference proteome</keyword>
<dbReference type="InterPro" id="IPR015001">
    <property type="entry name" value="DUF1850"/>
</dbReference>
<gene>
    <name evidence="1" type="ORF">AB1471_00380</name>
</gene>
<evidence type="ECO:0000313" key="1">
    <source>
        <dbReference type="EMBL" id="MEW9500252.1"/>
    </source>
</evidence>
<dbReference type="EMBL" id="JBFMIA010000001">
    <property type="protein sequence ID" value="MEW9500252.1"/>
    <property type="molecule type" value="Genomic_DNA"/>
</dbReference>
<accession>A0ABV3PYT4</accession>
<dbReference type="Proteomes" id="UP001556040">
    <property type="component" value="Unassembled WGS sequence"/>
</dbReference>
<name>A0ABV3PYT4_9BACL</name>